<feature type="region of interest" description="Disordered" evidence="1">
    <location>
        <begin position="1"/>
        <end position="23"/>
    </location>
</feature>
<gene>
    <name evidence="2" type="ORF">EIM92_18145</name>
</gene>
<organism evidence="2 3">
    <name type="scientific">Paenibacillus lentus</name>
    <dbReference type="NCBI Taxonomy" id="1338368"/>
    <lineage>
        <taxon>Bacteria</taxon>
        <taxon>Bacillati</taxon>
        <taxon>Bacillota</taxon>
        <taxon>Bacilli</taxon>
        <taxon>Bacillales</taxon>
        <taxon>Paenibacillaceae</taxon>
        <taxon>Paenibacillus</taxon>
    </lineage>
</organism>
<dbReference type="KEGG" id="plen:EIM92_18145"/>
<dbReference type="EMBL" id="CP034248">
    <property type="protein sequence ID" value="AZK47848.1"/>
    <property type="molecule type" value="Genomic_DNA"/>
</dbReference>
<dbReference type="RefSeq" id="WP_125084019.1">
    <property type="nucleotide sequence ID" value="NZ_CP034248.1"/>
</dbReference>
<evidence type="ECO:0000256" key="1">
    <source>
        <dbReference type="SAM" id="MobiDB-lite"/>
    </source>
</evidence>
<dbReference type="OrthoDB" id="2623827at2"/>
<dbReference type="AlphaFoldDB" id="A0A3Q8SCW3"/>
<name>A0A3Q8SCW3_9BACL</name>
<keyword evidence="3" id="KW-1185">Reference proteome</keyword>
<evidence type="ECO:0000313" key="3">
    <source>
        <dbReference type="Proteomes" id="UP000273145"/>
    </source>
</evidence>
<sequence>MLFTGCDQRKDVSPLDSKKNTENEIRHDAYTKLSEKEDLDEKVKNNKDIFVAEQYKPYNISATVTFNHGQDADRIVYEIVMDNFTSELKNVIQSFTLEPAMINYYLTGDLTSTNALNNSETNLYPNKEPFGLSLYRGYVINNETITMLTDDSYLNMYIKISYGDETNRTEDFWYIKATPTEEVIDYLKSIAQ</sequence>
<accession>A0A3Q8SCW3</accession>
<dbReference type="Proteomes" id="UP000273145">
    <property type="component" value="Chromosome"/>
</dbReference>
<reference evidence="2 3" key="1">
    <citation type="submission" date="2018-11" db="EMBL/GenBank/DDBJ databases">
        <title>Genome sequencing of Paenibacillus lentus DSM25539(T).</title>
        <authorList>
            <person name="Kook J.-K."/>
            <person name="Park S.-N."/>
            <person name="Lim Y.K."/>
        </authorList>
    </citation>
    <scope>NUCLEOTIDE SEQUENCE [LARGE SCALE GENOMIC DNA]</scope>
    <source>
        <strain evidence="2 3">DSM 25539</strain>
    </source>
</reference>
<evidence type="ECO:0000313" key="2">
    <source>
        <dbReference type="EMBL" id="AZK47848.1"/>
    </source>
</evidence>
<protein>
    <submittedName>
        <fullName evidence="2">Uncharacterized protein</fullName>
    </submittedName>
</protein>
<proteinExistence type="predicted"/>
<feature type="compositionally biased region" description="Basic and acidic residues" evidence="1">
    <location>
        <begin position="7"/>
        <end position="23"/>
    </location>
</feature>